<name>A0A2U2NCF0_9BIFI</name>
<accession>A0A2U2NCF0</accession>
<dbReference type="AlphaFoldDB" id="A0A2U2NCF0"/>
<evidence type="ECO:0000313" key="1">
    <source>
        <dbReference type="EMBL" id="PWG66783.1"/>
    </source>
</evidence>
<sequence>MTLASRVSSLLFRGNQTLSLETLIDIGYLIGAFRVIDPHGVDTAADADAAISVGMANIRTA</sequence>
<gene>
    <name evidence="1" type="ORF">DF196_02450</name>
</gene>
<dbReference type="Proteomes" id="UP000245876">
    <property type="component" value="Unassembled WGS sequence"/>
</dbReference>
<protein>
    <submittedName>
        <fullName evidence="1">Uncharacterized protein</fullName>
    </submittedName>
</protein>
<reference evidence="1 2" key="1">
    <citation type="journal article" date="2018" name="Int. J. Syst. Evol. Microbiol.">
        <title>Bifidobacterium callitrichidarum sp. nov. from the faeces of the emperor tamarin (Saguinus imperator).</title>
        <authorList>
            <person name="Modesto M."/>
            <person name="Michelini S."/>
            <person name="Sansosti M.C."/>
            <person name="De Filippo C."/>
            <person name="Cavalieri D."/>
            <person name="Qvirist L."/>
            <person name="Andlid T."/>
            <person name="Spiezio C."/>
            <person name="Sandri C."/>
            <person name="Pascarelli S."/>
            <person name="Sgorbati B."/>
            <person name="Mattarelli P."/>
        </authorList>
    </citation>
    <scope>NUCLEOTIDE SEQUENCE [LARGE SCALE GENOMIC DNA]</scope>
    <source>
        <strain evidence="1 2">TRI 5</strain>
    </source>
</reference>
<comment type="caution">
    <text evidence="1">The sequence shown here is derived from an EMBL/GenBank/DDBJ whole genome shotgun (WGS) entry which is preliminary data.</text>
</comment>
<keyword evidence="2" id="KW-1185">Reference proteome</keyword>
<proteinExistence type="predicted"/>
<organism evidence="1 2">
    <name type="scientific">Bifidobacterium callitrichidarum</name>
    <dbReference type="NCBI Taxonomy" id="2052941"/>
    <lineage>
        <taxon>Bacteria</taxon>
        <taxon>Bacillati</taxon>
        <taxon>Actinomycetota</taxon>
        <taxon>Actinomycetes</taxon>
        <taxon>Bifidobacteriales</taxon>
        <taxon>Bifidobacteriaceae</taxon>
        <taxon>Bifidobacterium</taxon>
    </lineage>
</organism>
<dbReference type="EMBL" id="QFFM01000003">
    <property type="protein sequence ID" value="PWG66783.1"/>
    <property type="molecule type" value="Genomic_DNA"/>
</dbReference>
<evidence type="ECO:0000313" key="2">
    <source>
        <dbReference type="Proteomes" id="UP000245876"/>
    </source>
</evidence>